<evidence type="ECO:0000313" key="3">
    <source>
        <dbReference type="EMBL" id="TDA38838.1"/>
    </source>
</evidence>
<evidence type="ECO:0000313" key="5">
    <source>
        <dbReference type="Proteomes" id="UP000317265"/>
    </source>
</evidence>
<dbReference type="EMBL" id="RXIH01000046">
    <property type="protein sequence ID" value="RZN55213.1"/>
    <property type="molecule type" value="Genomic_DNA"/>
</dbReference>
<reference evidence="3 5" key="1">
    <citation type="journal article" date="2019" name="Nat. Microbiol.">
        <title>Expanding anaerobic alkane metabolism in the domain of Archaea.</title>
        <authorList>
            <person name="Wang Y."/>
            <person name="Wegener G."/>
            <person name="Hou J."/>
            <person name="Wang F."/>
            <person name="Xiao X."/>
        </authorList>
    </citation>
    <scope>NUCLEOTIDE SEQUENCE [LARGE SCALE GENOMIC DNA]</scope>
    <source>
        <strain evidence="3">WYZ-LMO11</strain>
    </source>
</reference>
<evidence type="ECO:0000313" key="2">
    <source>
        <dbReference type="EMBL" id="RZN55213.1"/>
    </source>
</evidence>
<proteinExistence type="predicted"/>
<dbReference type="Proteomes" id="UP000316080">
    <property type="component" value="Unassembled WGS sequence"/>
</dbReference>
<keyword evidence="1" id="KW-1133">Transmembrane helix</keyword>
<accession>A0A520KDZ9</accession>
<dbReference type="EMBL" id="QNVI01000041">
    <property type="protein sequence ID" value="TDA38838.1"/>
    <property type="molecule type" value="Genomic_DNA"/>
</dbReference>
<reference evidence="2 4" key="2">
    <citation type="journal article" date="2019" name="Nat. Microbiol.">
        <title>Wide diversity of methane and short-chain alkane metabolisms in uncultured archaea.</title>
        <authorList>
            <person name="Borrel G."/>
            <person name="Adam P.S."/>
            <person name="McKay L.J."/>
            <person name="Chen L.X."/>
            <person name="Sierra-Garcia I.N."/>
            <person name="Sieber C.M."/>
            <person name="Letourneur Q."/>
            <person name="Ghozlane A."/>
            <person name="Andersen G.L."/>
            <person name="Li W.J."/>
            <person name="Hallam S.J."/>
            <person name="Muyzer G."/>
            <person name="de Oliveira V.M."/>
            <person name="Inskeep W.P."/>
            <person name="Banfield J.F."/>
            <person name="Gribaldo S."/>
        </authorList>
    </citation>
    <scope>NUCLEOTIDE SEQUENCE [LARGE SCALE GENOMIC DNA]</scope>
    <source>
        <strain evidence="2">Verst-YHS</strain>
    </source>
</reference>
<feature type="transmembrane region" description="Helical" evidence="1">
    <location>
        <begin position="16"/>
        <end position="34"/>
    </location>
</feature>
<organism evidence="2 4">
    <name type="scientific">Thermoproteota archaeon</name>
    <dbReference type="NCBI Taxonomy" id="2056631"/>
    <lineage>
        <taxon>Archaea</taxon>
        <taxon>Thermoproteota</taxon>
    </lineage>
</organism>
<keyword evidence="1" id="KW-0472">Membrane</keyword>
<feature type="transmembrane region" description="Helical" evidence="1">
    <location>
        <begin position="46"/>
        <end position="67"/>
    </location>
</feature>
<evidence type="ECO:0000256" key="1">
    <source>
        <dbReference type="SAM" id="Phobius"/>
    </source>
</evidence>
<gene>
    <name evidence="3" type="ORF">DSO09_03050</name>
    <name evidence="2" type="ORF">EF809_05670</name>
</gene>
<dbReference type="Proteomes" id="UP000317265">
    <property type="component" value="Unassembled WGS sequence"/>
</dbReference>
<name>A0A520KDZ9_9CREN</name>
<dbReference type="AlphaFoldDB" id="A0A520KDZ9"/>
<evidence type="ECO:0000313" key="4">
    <source>
        <dbReference type="Proteomes" id="UP000316080"/>
    </source>
</evidence>
<keyword evidence="1" id="KW-0812">Transmembrane</keyword>
<comment type="caution">
    <text evidence="2">The sequence shown here is derived from an EMBL/GenBank/DDBJ whole genome shotgun (WGS) entry which is preliminary data.</text>
</comment>
<protein>
    <submittedName>
        <fullName evidence="2">Uncharacterized protein</fullName>
    </submittedName>
</protein>
<sequence length="78" mass="8703">MLLNKIKIKIINKMRYIWAFILAASVAPITYLFSIPCGFSCAQCPLGGICILAYPLIFLGVIIIKFIRKIKSLISKIA</sequence>